<evidence type="ECO:0000256" key="1">
    <source>
        <dbReference type="ARBA" id="ARBA00006700"/>
    </source>
</evidence>
<evidence type="ECO:0000313" key="6">
    <source>
        <dbReference type="EMBL" id="CAD7639753.1"/>
    </source>
</evidence>
<organism evidence="6">
    <name type="scientific">Oppiella nova</name>
    <dbReference type="NCBI Taxonomy" id="334625"/>
    <lineage>
        <taxon>Eukaryota</taxon>
        <taxon>Metazoa</taxon>
        <taxon>Ecdysozoa</taxon>
        <taxon>Arthropoda</taxon>
        <taxon>Chelicerata</taxon>
        <taxon>Arachnida</taxon>
        <taxon>Acari</taxon>
        <taxon>Acariformes</taxon>
        <taxon>Sarcoptiformes</taxon>
        <taxon>Oribatida</taxon>
        <taxon>Brachypylina</taxon>
        <taxon>Oppioidea</taxon>
        <taxon>Oppiidae</taxon>
        <taxon>Oppiella</taxon>
    </lineage>
</organism>
<evidence type="ECO:0000313" key="7">
    <source>
        <dbReference type="Proteomes" id="UP000728032"/>
    </source>
</evidence>
<keyword evidence="3" id="KW-0687">Ribonucleoprotein</keyword>
<dbReference type="OrthoDB" id="275582at2759"/>
<evidence type="ECO:0000256" key="4">
    <source>
        <dbReference type="ARBA" id="ARBA00039977"/>
    </source>
</evidence>
<dbReference type="Proteomes" id="UP000728032">
    <property type="component" value="Unassembled WGS sequence"/>
</dbReference>
<dbReference type="GO" id="GO:0003735">
    <property type="term" value="F:structural constituent of ribosome"/>
    <property type="evidence" value="ECO:0007669"/>
    <property type="project" value="InterPro"/>
</dbReference>
<comment type="similarity">
    <text evidence="1">Belongs to the universal ribosomal protein uL23 family.</text>
</comment>
<sequence>MSCLVISLEDLEFGFGNHCAIHNPLGVDAQKNGDFWMVLQKPKHPLPPNQIQLKVPVYMTKWDVKNYLENIYKLTVMNVTTRVRCGDIKRAKGKIYLIKEEDYKTAFVDLPKDTTFQFPDLFPKDRVNQLSKDLSDAEKEVEFGRLRERRKYYKNMRDNVPDWFQL</sequence>
<proteinExistence type="inferred from homology"/>
<accession>A0A7R9LDM6</accession>
<dbReference type="EMBL" id="OC915298">
    <property type="protein sequence ID" value="CAD7639753.1"/>
    <property type="molecule type" value="Genomic_DNA"/>
</dbReference>
<keyword evidence="2" id="KW-0689">Ribosomal protein</keyword>
<name>A0A7R9LDM6_9ACAR</name>
<dbReference type="InterPro" id="IPR013025">
    <property type="entry name" value="Ribosomal_uL23-like"/>
</dbReference>
<dbReference type="GO" id="GO:0032543">
    <property type="term" value="P:mitochondrial translation"/>
    <property type="evidence" value="ECO:0007669"/>
    <property type="project" value="TreeGrafter"/>
</dbReference>
<evidence type="ECO:0000256" key="5">
    <source>
        <dbReference type="ARBA" id="ARBA00041375"/>
    </source>
</evidence>
<dbReference type="SUPFAM" id="SSF54189">
    <property type="entry name" value="Ribosomal proteins S24e, L23 and L15e"/>
    <property type="match status" value="1"/>
</dbReference>
<evidence type="ECO:0000256" key="2">
    <source>
        <dbReference type="ARBA" id="ARBA00022980"/>
    </source>
</evidence>
<dbReference type="InterPro" id="IPR012678">
    <property type="entry name" value="Ribosomal_uL23/eL15/eS24_sf"/>
</dbReference>
<reference evidence="6" key="1">
    <citation type="submission" date="2020-11" db="EMBL/GenBank/DDBJ databases">
        <authorList>
            <person name="Tran Van P."/>
        </authorList>
    </citation>
    <scope>NUCLEOTIDE SEQUENCE</scope>
</reference>
<protein>
    <recommendedName>
        <fullName evidence="4">Large ribosomal subunit protein uL23m</fullName>
    </recommendedName>
    <alternativeName>
        <fullName evidence="5">39S ribosomal protein L23, mitochondrial</fullName>
    </alternativeName>
</protein>
<dbReference type="PANTHER" id="PTHR12059">
    <property type="entry name" value="RIBOSOMAL PROTEIN L23-RELATED"/>
    <property type="match status" value="1"/>
</dbReference>
<dbReference type="AlphaFoldDB" id="A0A7R9LDM6"/>
<keyword evidence="7" id="KW-1185">Reference proteome</keyword>
<dbReference type="PANTHER" id="PTHR12059:SF5">
    <property type="entry name" value="LARGE RIBOSOMAL SUBUNIT PROTEIN UL23M"/>
    <property type="match status" value="1"/>
</dbReference>
<dbReference type="Gene3D" id="3.30.70.330">
    <property type="match status" value="1"/>
</dbReference>
<dbReference type="GO" id="GO:0005762">
    <property type="term" value="C:mitochondrial large ribosomal subunit"/>
    <property type="evidence" value="ECO:0007669"/>
    <property type="project" value="TreeGrafter"/>
</dbReference>
<dbReference type="InterPro" id="IPR012677">
    <property type="entry name" value="Nucleotide-bd_a/b_plait_sf"/>
</dbReference>
<gene>
    <name evidence="6" type="ORF">ONB1V03_LOCUS2178</name>
</gene>
<evidence type="ECO:0000256" key="3">
    <source>
        <dbReference type="ARBA" id="ARBA00023274"/>
    </source>
</evidence>
<dbReference type="EMBL" id="CAJPVJ010000473">
    <property type="protein sequence ID" value="CAG2162586.1"/>
    <property type="molecule type" value="Genomic_DNA"/>
</dbReference>
<dbReference type="Pfam" id="PF00276">
    <property type="entry name" value="Ribosomal_L23"/>
    <property type="match status" value="1"/>
</dbReference>